<reference evidence="3" key="1">
    <citation type="submission" date="2023-03" db="EMBL/GenBank/DDBJ databases">
        <title>Massive genome expansion in bonnet fungi (Mycena s.s.) driven by repeated elements and novel gene families across ecological guilds.</title>
        <authorList>
            <consortium name="Lawrence Berkeley National Laboratory"/>
            <person name="Harder C.B."/>
            <person name="Miyauchi S."/>
            <person name="Viragh M."/>
            <person name="Kuo A."/>
            <person name="Thoen E."/>
            <person name="Andreopoulos B."/>
            <person name="Lu D."/>
            <person name="Skrede I."/>
            <person name="Drula E."/>
            <person name="Henrissat B."/>
            <person name="Morin E."/>
            <person name="Kohler A."/>
            <person name="Barry K."/>
            <person name="LaButti K."/>
            <person name="Morin E."/>
            <person name="Salamov A."/>
            <person name="Lipzen A."/>
            <person name="Mereny Z."/>
            <person name="Hegedus B."/>
            <person name="Baldrian P."/>
            <person name="Stursova M."/>
            <person name="Weitz H."/>
            <person name="Taylor A."/>
            <person name="Grigoriev I.V."/>
            <person name="Nagy L.G."/>
            <person name="Martin F."/>
            <person name="Kauserud H."/>
        </authorList>
    </citation>
    <scope>NUCLEOTIDE SEQUENCE</scope>
    <source>
        <strain evidence="3">CBHHK067</strain>
    </source>
</reference>
<accession>A0AAD7FJ02</accession>
<organism evidence="3 4">
    <name type="scientific">Mycena rosella</name>
    <name type="common">Pink bonnet</name>
    <name type="synonym">Agaricus rosellus</name>
    <dbReference type="NCBI Taxonomy" id="1033263"/>
    <lineage>
        <taxon>Eukaryota</taxon>
        <taxon>Fungi</taxon>
        <taxon>Dikarya</taxon>
        <taxon>Basidiomycota</taxon>
        <taxon>Agaricomycotina</taxon>
        <taxon>Agaricomycetes</taxon>
        <taxon>Agaricomycetidae</taxon>
        <taxon>Agaricales</taxon>
        <taxon>Marasmiineae</taxon>
        <taxon>Mycenaceae</taxon>
        <taxon>Mycena</taxon>
    </lineage>
</organism>
<comment type="caution">
    <text evidence="3">The sequence shown here is derived from an EMBL/GenBank/DDBJ whole genome shotgun (WGS) entry which is preliminary data.</text>
</comment>
<feature type="region of interest" description="Disordered" evidence="2">
    <location>
        <begin position="250"/>
        <end position="279"/>
    </location>
</feature>
<evidence type="ECO:0000313" key="3">
    <source>
        <dbReference type="EMBL" id="KAJ7626736.1"/>
    </source>
</evidence>
<dbReference type="EMBL" id="JARKIE010000574">
    <property type="protein sequence ID" value="KAJ7626736.1"/>
    <property type="molecule type" value="Genomic_DNA"/>
</dbReference>
<name>A0AAD7FJ02_MYCRO</name>
<evidence type="ECO:0000256" key="1">
    <source>
        <dbReference type="SAM" id="Coils"/>
    </source>
</evidence>
<proteinExistence type="predicted"/>
<evidence type="ECO:0000313" key="4">
    <source>
        <dbReference type="Proteomes" id="UP001221757"/>
    </source>
</evidence>
<dbReference type="AlphaFoldDB" id="A0AAD7FJ02"/>
<evidence type="ECO:0000256" key="2">
    <source>
        <dbReference type="SAM" id="MobiDB-lite"/>
    </source>
</evidence>
<protein>
    <submittedName>
        <fullName evidence="3">Uncharacterized protein</fullName>
    </submittedName>
</protein>
<keyword evidence="1" id="KW-0175">Coiled coil</keyword>
<keyword evidence="4" id="KW-1185">Reference proteome</keyword>
<sequence>MSPESSDLHAVSMYHNGLESEEHKIADAYKKIQEAFDKIQKAHQNIQATNTALHNLAAYPSTKERRATAVDKARASLEKAKALYFKEVSAAQDLVASRVGSSNIPLVYTNKAMRNRACYTRHGIVSVIHVRLHWLIIFRVLVLQRVEHCVLGHRLATACDVLLTPARGTLRETLHCEYPLVADPGCGLGLGLGGPLDLDSVLTATAIMKAGRRRPCEDNANDGRVAHAACACSEWKTGVAVGCRQQQQQRPSPGLYNRSLGSSVNASVGRPQEKPMKVSSRVESELLRQGGKLLALAGEDWNSTEEAKAWEWDWECKFSAPREGATDGSAYRSACVTNLANEKLRMHCMDSDVTHLRNVAQHGAETPPVRLEAVRLVCLLRILVLHLQHHERVLRISGKCRARTAGSIAGNPDFKPSCSFGSEATGPRCLCDASRRVLADLRQNRDW</sequence>
<dbReference type="Proteomes" id="UP001221757">
    <property type="component" value="Unassembled WGS sequence"/>
</dbReference>
<gene>
    <name evidence="3" type="ORF">B0H17DRAFT_1286217</name>
</gene>
<feature type="coiled-coil region" evidence="1">
    <location>
        <begin position="18"/>
        <end position="45"/>
    </location>
</feature>